<feature type="transmembrane region" description="Helical" evidence="5">
    <location>
        <begin position="203"/>
        <end position="222"/>
    </location>
</feature>
<organism evidence="6 7">
    <name type="scientific">Devosia ginsengisoli</name>
    <dbReference type="NCBI Taxonomy" id="400770"/>
    <lineage>
        <taxon>Bacteria</taxon>
        <taxon>Pseudomonadati</taxon>
        <taxon>Pseudomonadota</taxon>
        <taxon>Alphaproteobacteria</taxon>
        <taxon>Hyphomicrobiales</taxon>
        <taxon>Devosiaceae</taxon>
        <taxon>Devosia</taxon>
    </lineage>
</organism>
<keyword evidence="4 5" id="KW-0472">Membrane</keyword>
<dbReference type="CDD" id="cd17393">
    <property type="entry name" value="MFS_MosC_like"/>
    <property type="match status" value="1"/>
</dbReference>
<feature type="transmembrane region" description="Helical" evidence="5">
    <location>
        <begin position="47"/>
        <end position="66"/>
    </location>
</feature>
<feature type="transmembrane region" description="Helical" evidence="5">
    <location>
        <begin position="299"/>
        <end position="322"/>
    </location>
</feature>
<proteinExistence type="predicted"/>
<dbReference type="PANTHER" id="PTHR23514:SF13">
    <property type="entry name" value="INNER MEMBRANE PROTEIN YBJJ"/>
    <property type="match status" value="1"/>
</dbReference>
<dbReference type="PANTHER" id="PTHR23514">
    <property type="entry name" value="BYPASS OF STOP CODON PROTEIN 6"/>
    <property type="match status" value="1"/>
</dbReference>
<keyword evidence="2 5" id="KW-0812">Transmembrane</keyword>
<dbReference type="Gene3D" id="1.20.1250.20">
    <property type="entry name" value="MFS general substrate transporter like domains"/>
    <property type="match status" value="2"/>
</dbReference>
<dbReference type="KEGG" id="dea:FPZ08_17090"/>
<feature type="transmembrane region" description="Helical" evidence="5">
    <location>
        <begin position="12"/>
        <end position="35"/>
    </location>
</feature>
<dbReference type="InterPro" id="IPR051788">
    <property type="entry name" value="MFS_Transporter"/>
</dbReference>
<feature type="transmembrane region" description="Helical" evidence="5">
    <location>
        <begin position="169"/>
        <end position="191"/>
    </location>
</feature>
<evidence type="ECO:0000256" key="3">
    <source>
        <dbReference type="ARBA" id="ARBA00022989"/>
    </source>
</evidence>
<feature type="transmembrane region" description="Helical" evidence="5">
    <location>
        <begin position="104"/>
        <end position="123"/>
    </location>
</feature>
<feature type="transmembrane region" description="Helical" evidence="5">
    <location>
        <begin position="135"/>
        <end position="157"/>
    </location>
</feature>
<name>A0A5B8LY04_9HYPH</name>
<evidence type="ECO:0000256" key="1">
    <source>
        <dbReference type="ARBA" id="ARBA00004141"/>
    </source>
</evidence>
<dbReference type="Pfam" id="PF07690">
    <property type="entry name" value="MFS_1"/>
    <property type="match status" value="1"/>
</dbReference>
<dbReference type="SUPFAM" id="SSF103473">
    <property type="entry name" value="MFS general substrate transporter"/>
    <property type="match status" value="1"/>
</dbReference>
<comment type="subcellular location">
    <subcellularLocation>
        <location evidence="1">Membrane</location>
        <topology evidence="1">Multi-pass membrane protein</topology>
    </subcellularLocation>
</comment>
<dbReference type="InterPro" id="IPR036259">
    <property type="entry name" value="MFS_trans_sf"/>
</dbReference>
<evidence type="ECO:0000256" key="2">
    <source>
        <dbReference type="ARBA" id="ARBA00022692"/>
    </source>
</evidence>
<dbReference type="GO" id="GO:0022857">
    <property type="term" value="F:transmembrane transporter activity"/>
    <property type="evidence" value="ECO:0007669"/>
    <property type="project" value="InterPro"/>
</dbReference>
<gene>
    <name evidence="6" type="ORF">FPZ08_17090</name>
</gene>
<accession>A0A5B8LY04</accession>
<evidence type="ECO:0000313" key="6">
    <source>
        <dbReference type="EMBL" id="QDZ12312.1"/>
    </source>
</evidence>
<evidence type="ECO:0000256" key="5">
    <source>
        <dbReference type="SAM" id="Phobius"/>
    </source>
</evidence>
<dbReference type="Proteomes" id="UP000315364">
    <property type="component" value="Chromosome"/>
</dbReference>
<evidence type="ECO:0000256" key="4">
    <source>
        <dbReference type="ARBA" id="ARBA00023136"/>
    </source>
</evidence>
<feature type="transmembrane region" description="Helical" evidence="5">
    <location>
        <begin position="78"/>
        <end position="98"/>
    </location>
</feature>
<keyword evidence="3 5" id="KW-1133">Transmembrane helix</keyword>
<dbReference type="GO" id="GO:0016020">
    <property type="term" value="C:membrane"/>
    <property type="evidence" value="ECO:0007669"/>
    <property type="project" value="UniProtKB-SubCell"/>
</dbReference>
<protein>
    <submittedName>
        <fullName evidence="6">MFS transporter</fullName>
    </submittedName>
</protein>
<feature type="transmembrane region" description="Helical" evidence="5">
    <location>
        <begin position="275"/>
        <end position="293"/>
    </location>
</feature>
<dbReference type="EMBL" id="CP042304">
    <property type="protein sequence ID" value="QDZ12312.1"/>
    <property type="molecule type" value="Genomic_DNA"/>
</dbReference>
<feature type="transmembrane region" description="Helical" evidence="5">
    <location>
        <begin position="242"/>
        <end position="263"/>
    </location>
</feature>
<sequence>MDGSRPQVTPTILRWRIIALFFVHALAIGALHTRIPDVQLLIGLSEGQLGLVLMGQPLGALTMFLFSSQIIERFGPRAVILWLLPVATVGAALVTVLLNPVAMFLLLALNGMGFSLTNIAINVEADRVEAATGTRVMNTCHGVWSIGFLLTSLLGAAMRGLDISPAQHLWLLVPLAIGLMLLIVVPMPLIPPRPHAGNNRRKLAWPTLATLGLVAFGLGAALTEGAARAWSIIYLRDNFEVAAWVESMALPALLVTMAGGRLVADRWIDRFGPVLVARVLAGIAIAGMVLLVISPTALLALTGFGLVGLGICVLYPLTLSAAARLGDRPASQNVAATTLIFQLVNLGAPALIGAVAQGLGIRMAFAMLLPLLVLTCLMAGKLAPKGDVVPA</sequence>
<feature type="transmembrane region" description="Helical" evidence="5">
    <location>
        <begin position="334"/>
        <end position="355"/>
    </location>
</feature>
<evidence type="ECO:0000313" key="7">
    <source>
        <dbReference type="Proteomes" id="UP000315364"/>
    </source>
</evidence>
<keyword evidence="7" id="KW-1185">Reference proteome</keyword>
<dbReference type="AlphaFoldDB" id="A0A5B8LY04"/>
<reference evidence="6 7" key="1">
    <citation type="submission" date="2019-07" db="EMBL/GenBank/DDBJ databases">
        <title>Full genome sequence of Devosia sp. Gsoil 520.</title>
        <authorList>
            <person name="Im W.-T."/>
        </authorList>
    </citation>
    <scope>NUCLEOTIDE SEQUENCE [LARGE SCALE GENOMIC DNA]</scope>
    <source>
        <strain evidence="6 7">Gsoil 520</strain>
    </source>
</reference>
<dbReference type="OrthoDB" id="9810941at2"/>
<dbReference type="InterPro" id="IPR011701">
    <property type="entry name" value="MFS"/>
</dbReference>